<dbReference type="InterPro" id="IPR036866">
    <property type="entry name" value="RibonucZ/Hydroxyglut_hydro"/>
</dbReference>
<proteinExistence type="predicted"/>
<evidence type="ECO:0000313" key="3">
    <source>
        <dbReference type="EMBL" id="TLD78354.1"/>
    </source>
</evidence>
<dbReference type="KEGG" id="hty:BN2458_PEG0285"/>
<name>A0A0S4PUP0_9HELI</name>
<dbReference type="RefSeq" id="WP_052082221.1">
    <property type="nucleotide sequence ID" value="NZ_CAJTQN010000010.1"/>
</dbReference>
<feature type="domain" description="Metallo-beta-lactamase" evidence="1">
    <location>
        <begin position="90"/>
        <end position="281"/>
    </location>
</feature>
<protein>
    <submittedName>
        <fullName evidence="3">MBL fold metallo-hydrolase</fullName>
    </submittedName>
    <submittedName>
        <fullName evidence="2">Outer membrane protein romA</fullName>
    </submittedName>
</protein>
<gene>
    <name evidence="2" type="ORF">BN2458_PEG0285</name>
    <name evidence="3" type="ORF">LS75_006150</name>
</gene>
<reference evidence="2" key="3">
    <citation type="submission" date="2015-11" db="EMBL/GenBank/DDBJ databases">
        <authorList>
            <person name="Zhang Y."/>
            <person name="Guo Z."/>
        </authorList>
    </citation>
    <scope>NUCLEOTIDE SEQUENCE</scope>
    <source>
        <strain evidence="2">1</strain>
    </source>
</reference>
<sequence>MLKHSRRFENDPIVYPTQTLKPVGAKEQHIIESYSHYEDSIMRFLFKSFLPHKHITIPSIKSNLYNMPAQDSFVWFGHSSYMLWLDSKSILFDPLIGDNASPLPYMFRAFNGADIFSASDFSSIDYLIITHNHYDHLSKASILALKDKIKCAIVPLGIGKILHKWGIKSIIELEWGQNIEIENLTIHALPTRHYSTRSLFDKNMSLWACFVLQSRGKNIFCSGDSGYGEHFRVFGERFGGFDFAFIENGQYNMRWAQNHLFPHETLQAAIDIKCKRLMPIHNSKFALAPHHFTQPLESLCALYDLGNKDYPFLLLTPRIGEILPLWENINTMRWWGQLT</sequence>
<dbReference type="Proteomes" id="UP000029925">
    <property type="component" value="Unassembled WGS sequence"/>
</dbReference>
<evidence type="ECO:0000313" key="5">
    <source>
        <dbReference type="Proteomes" id="UP000064525"/>
    </source>
</evidence>
<dbReference type="OrthoDB" id="9805728at2"/>
<dbReference type="SUPFAM" id="SSF56281">
    <property type="entry name" value="Metallo-hydrolase/oxidoreductase"/>
    <property type="match status" value="1"/>
</dbReference>
<evidence type="ECO:0000259" key="1">
    <source>
        <dbReference type="Pfam" id="PF12706"/>
    </source>
</evidence>
<dbReference type="InterPro" id="IPR001279">
    <property type="entry name" value="Metallo-B-lactamas"/>
</dbReference>
<keyword evidence="4" id="KW-1185">Reference proteome</keyword>
<evidence type="ECO:0000313" key="2">
    <source>
        <dbReference type="EMBL" id="CUU39172.1"/>
    </source>
</evidence>
<accession>A0A0S4PUP0</accession>
<dbReference type="AlphaFoldDB" id="A0A0S4PUP0"/>
<reference evidence="3 4" key="1">
    <citation type="journal article" date="2014" name="Genome Announc.">
        <title>Draft genome sequences of eight enterohepatic helicobacter species isolated from both laboratory and wild rodents.</title>
        <authorList>
            <person name="Sheh A."/>
            <person name="Shen Z."/>
            <person name="Fox J.G."/>
        </authorList>
    </citation>
    <scope>NUCLEOTIDE SEQUENCE [LARGE SCALE GENOMIC DNA]</scope>
    <source>
        <strain evidence="3 4">MIT 98-6810</strain>
    </source>
</reference>
<keyword evidence="3" id="KW-0378">Hydrolase</keyword>
<reference evidence="5" key="2">
    <citation type="submission" date="2015-11" db="EMBL/GenBank/DDBJ databases">
        <authorList>
            <person name="Anvar S.Y."/>
        </authorList>
    </citation>
    <scope>NUCLEOTIDE SEQUENCE [LARGE SCALE GENOMIC DNA]</scope>
</reference>
<dbReference type="Gene3D" id="3.60.15.10">
    <property type="entry name" value="Ribonuclease Z/Hydroxyacylglutathione hydrolase-like"/>
    <property type="match status" value="1"/>
</dbReference>
<dbReference type="EMBL" id="LN907858">
    <property type="protein sequence ID" value="CUU39172.1"/>
    <property type="molecule type" value="Genomic_DNA"/>
</dbReference>
<dbReference type="EMBL" id="JRPF02000006">
    <property type="protein sequence ID" value="TLD78354.1"/>
    <property type="molecule type" value="Genomic_DNA"/>
</dbReference>
<dbReference type="GO" id="GO:0016787">
    <property type="term" value="F:hydrolase activity"/>
    <property type="evidence" value="ECO:0007669"/>
    <property type="project" value="UniProtKB-KW"/>
</dbReference>
<dbReference type="Pfam" id="PF12706">
    <property type="entry name" value="Lactamase_B_2"/>
    <property type="match status" value="1"/>
</dbReference>
<dbReference type="PANTHER" id="PTHR15032">
    <property type="entry name" value="N-ACYL-PHOSPHATIDYLETHANOLAMINE-HYDROLYZING PHOSPHOLIPASE D"/>
    <property type="match status" value="1"/>
</dbReference>
<dbReference type="GO" id="GO:0005737">
    <property type="term" value="C:cytoplasm"/>
    <property type="evidence" value="ECO:0007669"/>
    <property type="project" value="TreeGrafter"/>
</dbReference>
<dbReference type="GeneID" id="78150620"/>
<dbReference type="Proteomes" id="UP000064525">
    <property type="component" value="Chromosome I"/>
</dbReference>
<dbReference type="PANTHER" id="PTHR15032:SF4">
    <property type="entry name" value="N-ACYL-PHOSPHATIDYLETHANOLAMINE-HYDROLYZING PHOSPHOLIPASE D"/>
    <property type="match status" value="1"/>
</dbReference>
<evidence type="ECO:0000313" key="4">
    <source>
        <dbReference type="Proteomes" id="UP000029925"/>
    </source>
</evidence>
<dbReference type="PATRIC" id="fig|76936.10.peg.275"/>
<organism evidence="2 5">
    <name type="scientific">Helicobacter typhlonius</name>
    <dbReference type="NCBI Taxonomy" id="76936"/>
    <lineage>
        <taxon>Bacteria</taxon>
        <taxon>Pseudomonadati</taxon>
        <taxon>Campylobacterota</taxon>
        <taxon>Epsilonproteobacteria</taxon>
        <taxon>Campylobacterales</taxon>
        <taxon>Helicobacteraceae</taxon>
        <taxon>Helicobacter</taxon>
    </lineage>
</organism>
<dbReference type="STRING" id="76936.BN2458_PEG0285"/>